<keyword evidence="7" id="KW-0813">Transport</keyword>
<feature type="transmembrane region" description="Helical" evidence="7">
    <location>
        <begin position="89"/>
        <end position="110"/>
    </location>
</feature>
<dbReference type="EMBL" id="LR134350">
    <property type="protein sequence ID" value="VEG26124.1"/>
    <property type="molecule type" value="Genomic_DNA"/>
</dbReference>
<keyword evidence="2 7" id="KW-0812">Transmembrane</keyword>
<keyword evidence="3 7" id="KW-0653">Protein transport</keyword>
<feature type="transmembrane region" description="Helical" evidence="7">
    <location>
        <begin position="204"/>
        <end position="222"/>
    </location>
</feature>
<evidence type="ECO:0000256" key="5">
    <source>
        <dbReference type="ARBA" id="ARBA00023010"/>
    </source>
</evidence>
<name>A0A3S5EGW5_9ACTO</name>
<dbReference type="Proteomes" id="UP000266895">
    <property type="component" value="Chromosome"/>
</dbReference>
<comment type="function">
    <text evidence="7">Part of the twin-arginine translocation (Tat) system that transports large folded proteins containing a characteristic twin-arginine motif in their signal peptide across membranes. Together with TatB, TatC is part of a receptor directly interacting with Tat signal peptides.</text>
</comment>
<dbReference type="PANTHER" id="PTHR30371:SF0">
    <property type="entry name" value="SEC-INDEPENDENT PROTEIN TRANSLOCASE PROTEIN TATC, CHLOROPLASTIC-RELATED"/>
    <property type="match status" value="1"/>
</dbReference>
<accession>A0A3S5EGW5</accession>
<dbReference type="PRINTS" id="PR01840">
    <property type="entry name" value="TATCFAMILY"/>
</dbReference>
<comment type="subcellular location">
    <subcellularLocation>
        <location evidence="7">Cell membrane</location>
        <topology evidence="7">Multi-pass membrane protein</topology>
    </subcellularLocation>
    <subcellularLocation>
        <location evidence="1">Membrane</location>
        <topology evidence="1">Multi-pass membrane protein</topology>
    </subcellularLocation>
</comment>
<evidence type="ECO:0000256" key="1">
    <source>
        <dbReference type="ARBA" id="ARBA00004141"/>
    </source>
</evidence>
<protein>
    <recommendedName>
        <fullName evidence="7">Sec-independent protein translocase protein TatC</fullName>
    </recommendedName>
</protein>
<keyword evidence="7" id="KW-1003">Cell membrane</keyword>
<keyword evidence="5 7" id="KW-0811">Translocation</keyword>
<dbReference type="NCBIfam" id="TIGR00945">
    <property type="entry name" value="tatC"/>
    <property type="match status" value="1"/>
</dbReference>
<dbReference type="AlphaFoldDB" id="A0A3S5EGW5"/>
<evidence type="ECO:0000256" key="6">
    <source>
        <dbReference type="ARBA" id="ARBA00023136"/>
    </source>
</evidence>
<dbReference type="KEGG" id="ahw:NCTC11636_00362"/>
<feature type="transmembrane region" description="Helical" evidence="7">
    <location>
        <begin position="167"/>
        <end position="192"/>
    </location>
</feature>
<evidence type="ECO:0000256" key="7">
    <source>
        <dbReference type="HAMAP-Rule" id="MF_00902"/>
    </source>
</evidence>
<dbReference type="GO" id="GO:0065002">
    <property type="term" value="P:intracellular protein transmembrane transport"/>
    <property type="evidence" value="ECO:0007669"/>
    <property type="project" value="TreeGrafter"/>
</dbReference>
<keyword evidence="6 7" id="KW-0472">Membrane</keyword>
<dbReference type="Pfam" id="PF00902">
    <property type="entry name" value="TatC"/>
    <property type="match status" value="1"/>
</dbReference>
<evidence type="ECO:0000313" key="9">
    <source>
        <dbReference type="Proteomes" id="UP000266895"/>
    </source>
</evidence>
<dbReference type="PANTHER" id="PTHR30371">
    <property type="entry name" value="SEC-INDEPENDENT PROTEIN TRANSLOCASE PROTEIN TATC"/>
    <property type="match status" value="1"/>
</dbReference>
<evidence type="ECO:0000256" key="4">
    <source>
        <dbReference type="ARBA" id="ARBA00022989"/>
    </source>
</evidence>
<dbReference type="RefSeq" id="WP_126381544.1">
    <property type="nucleotide sequence ID" value="NZ_LR134350.1"/>
</dbReference>
<reference evidence="8 9" key="1">
    <citation type="submission" date="2018-12" db="EMBL/GenBank/DDBJ databases">
        <authorList>
            <consortium name="Pathogen Informatics"/>
        </authorList>
    </citation>
    <scope>NUCLEOTIDE SEQUENCE [LARGE SCALE GENOMIC DNA]</scope>
    <source>
        <strain evidence="8 9">NCTC11636</strain>
    </source>
</reference>
<comment type="similarity">
    <text evidence="7">Belongs to the TatC family.</text>
</comment>
<evidence type="ECO:0000256" key="2">
    <source>
        <dbReference type="ARBA" id="ARBA00022692"/>
    </source>
</evidence>
<dbReference type="OrthoDB" id="9777044at2"/>
<dbReference type="GO" id="GO:0043953">
    <property type="term" value="P:protein transport by the Tat complex"/>
    <property type="evidence" value="ECO:0007669"/>
    <property type="project" value="UniProtKB-UniRule"/>
</dbReference>
<proteinExistence type="inferred from homology"/>
<gene>
    <name evidence="8" type="primary">tatC2</name>
    <name evidence="7" type="synonym">tatC</name>
    <name evidence="8" type="ORF">NCTC11636_00362</name>
</gene>
<comment type="subunit">
    <text evidence="7">The Tat system comprises two distinct complexes: a TatABC complex, containing multiple copies of TatA, TatB and TatC subunits, and a separate TatA complex, containing only TatA subunits. Substrates initially bind to the TatABC complex, which probably triggers association of the separate TatA complex to form the active translocon.</text>
</comment>
<dbReference type="GO" id="GO:0033281">
    <property type="term" value="C:TAT protein transport complex"/>
    <property type="evidence" value="ECO:0007669"/>
    <property type="project" value="UniProtKB-UniRule"/>
</dbReference>
<sequence length="283" mass="30948">MASLPKVFHTRRKDNPEAVMSIGDHLRELRDRLVISAAGVVVMSVVGYLLYNEAFSLITRPIEEANANGANISINFDTVLSSFDMKLKVSIWLGVLFSSPLWMYQFWAYVGPGMTRKEKIYTWAYGATGLVLFAAGAALGVFILPHAVTILTGFIPESGTGFLQASLYLSFVMRLILVFGIAFLLPELLVALNHLGIMKGRTMLAGWRWAVVAIFTFMAFANPLPDPWSMIFMALPVTGLYFLACYIAISHDKRVARREAEENAALDAALSGTGTAGELPAGS</sequence>
<dbReference type="HAMAP" id="MF_00902">
    <property type="entry name" value="TatC"/>
    <property type="match status" value="1"/>
</dbReference>
<feature type="transmembrane region" description="Helical" evidence="7">
    <location>
        <begin position="33"/>
        <end position="51"/>
    </location>
</feature>
<evidence type="ECO:0000256" key="3">
    <source>
        <dbReference type="ARBA" id="ARBA00022927"/>
    </source>
</evidence>
<keyword evidence="9" id="KW-1185">Reference proteome</keyword>
<feature type="transmembrane region" description="Helical" evidence="7">
    <location>
        <begin position="122"/>
        <end position="155"/>
    </location>
</feature>
<dbReference type="InterPro" id="IPR002033">
    <property type="entry name" value="TatC"/>
</dbReference>
<keyword evidence="4 7" id="KW-1133">Transmembrane helix</keyword>
<dbReference type="GO" id="GO:0009977">
    <property type="term" value="F:proton motive force dependent protein transmembrane transporter activity"/>
    <property type="evidence" value="ECO:0007669"/>
    <property type="project" value="TreeGrafter"/>
</dbReference>
<evidence type="ECO:0000313" key="8">
    <source>
        <dbReference type="EMBL" id="VEG26124.1"/>
    </source>
</evidence>
<feature type="transmembrane region" description="Helical" evidence="7">
    <location>
        <begin position="228"/>
        <end position="249"/>
    </location>
</feature>
<organism evidence="8 9">
    <name type="scientific">Actinomyces howellii</name>
    <dbReference type="NCBI Taxonomy" id="52771"/>
    <lineage>
        <taxon>Bacteria</taxon>
        <taxon>Bacillati</taxon>
        <taxon>Actinomycetota</taxon>
        <taxon>Actinomycetes</taxon>
        <taxon>Actinomycetales</taxon>
        <taxon>Actinomycetaceae</taxon>
        <taxon>Actinomyces</taxon>
    </lineage>
</organism>